<evidence type="ECO:0000256" key="7">
    <source>
        <dbReference type="SAM" id="Phobius"/>
    </source>
</evidence>
<evidence type="ECO:0000313" key="10">
    <source>
        <dbReference type="Proteomes" id="UP000239549"/>
    </source>
</evidence>
<keyword evidence="10" id="KW-1185">Reference proteome</keyword>
<feature type="transmembrane region" description="Helical" evidence="7">
    <location>
        <begin position="87"/>
        <end position="107"/>
    </location>
</feature>
<protein>
    <submittedName>
        <fullName evidence="9">Permease</fullName>
    </submittedName>
</protein>
<dbReference type="GO" id="GO:0005886">
    <property type="term" value="C:plasma membrane"/>
    <property type="evidence" value="ECO:0007669"/>
    <property type="project" value="UniProtKB-SubCell"/>
</dbReference>
<dbReference type="PANTHER" id="PTHR42920:SF5">
    <property type="entry name" value="EAMA DOMAIN-CONTAINING PROTEIN"/>
    <property type="match status" value="1"/>
</dbReference>
<feature type="transmembrane region" description="Helical" evidence="7">
    <location>
        <begin position="196"/>
        <end position="216"/>
    </location>
</feature>
<name>A0A2L2XH56_9FIRM</name>
<dbReference type="InterPro" id="IPR037185">
    <property type="entry name" value="EmrE-like"/>
</dbReference>
<comment type="caution">
    <text evidence="9">The sequence shown here is derived from an EMBL/GenBank/DDBJ whole genome shotgun (WGS) entry which is preliminary data.</text>
</comment>
<dbReference type="InterPro" id="IPR051258">
    <property type="entry name" value="Diverse_Substrate_Transporter"/>
</dbReference>
<dbReference type="PANTHER" id="PTHR42920">
    <property type="entry name" value="OS03G0707200 PROTEIN-RELATED"/>
    <property type="match status" value="1"/>
</dbReference>
<feature type="transmembrane region" description="Helical" evidence="7">
    <location>
        <begin position="171"/>
        <end position="189"/>
    </location>
</feature>
<dbReference type="EMBL" id="BFAV01000104">
    <property type="protein sequence ID" value="GBF33556.1"/>
    <property type="molecule type" value="Genomic_DNA"/>
</dbReference>
<dbReference type="SUPFAM" id="SSF103481">
    <property type="entry name" value="Multidrug resistance efflux transporter EmrE"/>
    <property type="match status" value="2"/>
</dbReference>
<evidence type="ECO:0000256" key="6">
    <source>
        <dbReference type="ARBA" id="ARBA00023136"/>
    </source>
</evidence>
<comment type="subcellular location">
    <subcellularLocation>
        <location evidence="1">Cell membrane</location>
        <topology evidence="1">Multi-pass membrane protein</topology>
    </subcellularLocation>
</comment>
<dbReference type="InterPro" id="IPR000620">
    <property type="entry name" value="EamA_dom"/>
</dbReference>
<sequence>MFQVEEALNIRENKGDILMAGNKLRQVKADLSLVGVTAVWGFSFVAVQDALSGIGPYYFLAIRFLLAAIFLAAIYYRRLSGINRSNLAAGAYIGAFLFGGYAFQTVGLQYTGAANSGFITGLAVVLVPLFAAIGLKRIPSVYTTLGVLSAAAGLGLLAINDSFTINYGDTLTFFCAVCYALHIIMVGRYASKMDPVLLAIIQIGTVSAMSFIFGMFLETMPGEFTRPVWVALLITAIPATALAFLIQNKVQRFTSTTHTAIIFTMEPIFAALSAFVLADELLSVRQLLGCFLILAGMLAAELKGGEKAEEEPAAREAAGA</sequence>
<evidence type="ECO:0000256" key="3">
    <source>
        <dbReference type="ARBA" id="ARBA00022475"/>
    </source>
</evidence>
<accession>A0A2L2XH56</accession>
<keyword evidence="5 7" id="KW-1133">Transmembrane helix</keyword>
<keyword evidence="6 7" id="KW-0472">Membrane</keyword>
<reference evidence="10" key="1">
    <citation type="submission" date="2018-02" db="EMBL/GenBank/DDBJ databases">
        <title>Genome sequence of Desulfocucumis palustris strain NAW-5.</title>
        <authorList>
            <person name="Watanabe M."/>
            <person name="Kojima H."/>
            <person name="Fukui M."/>
        </authorList>
    </citation>
    <scope>NUCLEOTIDE SEQUENCE [LARGE SCALE GENOMIC DNA]</scope>
    <source>
        <strain evidence="10">NAW-5</strain>
    </source>
</reference>
<evidence type="ECO:0000256" key="5">
    <source>
        <dbReference type="ARBA" id="ARBA00022989"/>
    </source>
</evidence>
<feature type="transmembrane region" description="Helical" evidence="7">
    <location>
        <begin position="140"/>
        <end position="159"/>
    </location>
</feature>
<dbReference type="Pfam" id="PF00892">
    <property type="entry name" value="EamA"/>
    <property type="match status" value="2"/>
</dbReference>
<feature type="transmembrane region" description="Helical" evidence="7">
    <location>
        <begin position="57"/>
        <end position="75"/>
    </location>
</feature>
<gene>
    <name evidence="9" type="ORF">DCCM_2658</name>
</gene>
<feature type="transmembrane region" description="Helical" evidence="7">
    <location>
        <begin position="31"/>
        <end position="51"/>
    </location>
</feature>
<feature type="transmembrane region" description="Helical" evidence="7">
    <location>
        <begin position="228"/>
        <end position="246"/>
    </location>
</feature>
<keyword evidence="4 7" id="KW-0812">Transmembrane</keyword>
<evidence type="ECO:0000256" key="4">
    <source>
        <dbReference type="ARBA" id="ARBA00022692"/>
    </source>
</evidence>
<evidence type="ECO:0000313" key="9">
    <source>
        <dbReference type="EMBL" id="GBF33556.1"/>
    </source>
</evidence>
<feature type="transmembrane region" description="Helical" evidence="7">
    <location>
        <begin position="258"/>
        <end position="278"/>
    </location>
</feature>
<keyword evidence="3" id="KW-1003">Cell membrane</keyword>
<feature type="domain" description="EamA" evidence="8">
    <location>
        <begin position="29"/>
        <end position="157"/>
    </location>
</feature>
<dbReference type="RefSeq" id="WP_307718806.1">
    <property type="nucleotide sequence ID" value="NZ_BFAV01000104.1"/>
</dbReference>
<evidence type="ECO:0000256" key="2">
    <source>
        <dbReference type="ARBA" id="ARBA00007362"/>
    </source>
</evidence>
<evidence type="ECO:0000259" key="8">
    <source>
        <dbReference type="Pfam" id="PF00892"/>
    </source>
</evidence>
<dbReference type="Proteomes" id="UP000239549">
    <property type="component" value="Unassembled WGS sequence"/>
</dbReference>
<evidence type="ECO:0000256" key="1">
    <source>
        <dbReference type="ARBA" id="ARBA00004651"/>
    </source>
</evidence>
<dbReference type="AlphaFoldDB" id="A0A2L2XH56"/>
<proteinExistence type="inferred from homology"/>
<organism evidence="9 10">
    <name type="scientific">Desulfocucumis palustris</name>
    <dbReference type="NCBI Taxonomy" id="1898651"/>
    <lineage>
        <taxon>Bacteria</taxon>
        <taxon>Bacillati</taxon>
        <taxon>Bacillota</taxon>
        <taxon>Clostridia</taxon>
        <taxon>Eubacteriales</taxon>
        <taxon>Desulfocucumaceae</taxon>
        <taxon>Desulfocucumis</taxon>
    </lineage>
</organism>
<comment type="similarity">
    <text evidence="2">Belongs to the EamA transporter family.</text>
</comment>
<feature type="domain" description="EamA" evidence="8">
    <location>
        <begin position="167"/>
        <end position="298"/>
    </location>
</feature>
<feature type="transmembrane region" description="Helical" evidence="7">
    <location>
        <begin position="113"/>
        <end position="133"/>
    </location>
</feature>